<name>A0A2H1VY43_SPOFR</name>
<keyword evidence="1" id="KW-1133">Transmembrane helix</keyword>
<keyword evidence="1" id="KW-0472">Membrane</keyword>
<dbReference type="AlphaFoldDB" id="A0A2H1VY43"/>
<keyword evidence="1" id="KW-0812">Transmembrane</keyword>
<evidence type="ECO:0000313" key="2">
    <source>
        <dbReference type="EMBL" id="SOQ45761.1"/>
    </source>
</evidence>
<proteinExistence type="predicted"/>
<dbReference type="EMBL" id="ODYU01005165">
    <property type="protein sequence ID" value="SOQ45761.1"/>
    <property type="molecule type" value="Genomic_DNA"/>
</dbReference>
<protein>
    <submittedName>
        <fullName evidence="2">SFRICE_028672</fullName>
    </submittedName>
</protein>
<accession>A0A2H1VY43</accession>
<organism evidence="2">
    <name type="scientific">Spodoptera frugiperda</name>
    <name type="common">Fall armyworm</name>
    <dbReference type="NCBI Taxonomy" id="7108"/>
    <lineage>
        <taxon>Eukaryota</taxon>
        <taxon>Metazoa</taxon>
        <taxon>Ecdysozoa</taxon>
        <taxon>Arthropoda</taxon>
        <taxon>Hexapoda</taxon>
        <taxon>Insecta</taxon>
        <taxon>Pterygota</taxon>
        <taxon>Neoptera</taxon>
        <taxon>Endopterygota</taxon>
        <taxon>Lepidoptera</taxon>
        <taxon>Glossata</taxon>
        <taxon>Ditrysia</taxon>
        <taxon>Noctuoidea</taxon>
        <taxon>Noctuidae</taxon>
        <taxon>Amphipyrinae</taxon>
        <taxon>Spodoptera</taxon>
    </lineage>
</organism>
<feature type="transmembrane region" description="Helical" evidence="1">
    <location>
        <begin position="69"/>
        <end position="92"/>
    </location>
</feature>
<evidence type="ECO:0000256" key="1">
    <source>
        <dbReference type="SAM" id="Phobius"/>
    </source>
</evidence>
<gene>
    <name evidence="2" type="ORF">SFRICE_028672</name>
</gene>
<sequence length="565" mass="64128">MANQWRVMSEYYKEQHPLLCEEISDEEYYSPRYHRNIRSSNYRGRSRHSLNGAASIITRWPDHWSSFIVYWWIGLGMISLTTFIIYNSLFAISMVPTANTKPSNLVFGNGIEKSPRSTASLPDVFMHLFVNHNEEINLNQYVPYIEELAGKYPNLKYHLVVVVNDTNLSWLSAEENNELALNALWKKEQKNEQSKSDVAIEYVTMTSYMQNSPLRKHWRTLPNQLIEFLARSVSIWEKGGIAFNPIILTPKSQHFIYTEKIHKLLTKYSDRSNVPRDIKSVNKPRKTLKKERKLNNIRDIIHALENDDGSVNAFSEQTLTEAESIKSPVVTRSDRYVNSAIDTTVKNEPGKASKPLNVIEMYASKNSLRIDGDTKEPKRRVGMTNSTETTVTLGASQNTTKLSLLPLFLEFIFHNKLNVKPSSTETTTLNRTRKSVIDIPKSGDIKSSLSTYDSLDKVDKKVDDAYMPVIVSAAEIYNKSELTKSSMGIPGSELEQVLEQSRLTIDLKGNIIATDIPCHAFLGTIFSNAAHHSQEESVTDFIIAELTIFCKGLLSSCMGIDLILI</sequence>
<reference evidence="2" key="1">
    <citation type="submission" date="2016-07" db="EMBL/GenBank/DDBJ databases">
        <authorList>
            <person name="Bretaudeau A."/>
        </authorList>
    </citation>
    <scope>NUCLEOTIDE SEQUENCE</scope>
    <source>
        <strain evidence="2">Rice</strain>
        <tissue evidence="2">Whole body</tissue>
    </source>
</reference>